<dbReference type="Gene3D" id="1.10.260.40">
    <property type="entry name" value="lambda repressor-like DNA-binding domains"/>
    <property type="match status" value="1"/>
</dbReference>
<dbReference type="AlphaFoldDB" id="A0A9D1M554"/>
<gene>
    <name evidence="1" type="ORF">IAD20_06790</name>
</gene>
<sequence>MSNAELTKSRIIKSASSSLGSSLQKTRHQLGFDLDTVNRNTNIPIPSIDRLELGLSHKLTHAIKLALFYNREIRIELVEPGSQNSDPD</sequence>
<dbReference type="Proteomes" id="UP000824107">
    <property type="component" value="Unassembled WGS sequence"/>
</dbReference>
<accession>A0A9D1M554</accession>
<organism evidence="1 2">
    <name type="scientific">Candidatus Scatocola faecipullorum</name>
    <dbReference type="NCBI Taxonomy" id="2840917"/>
    <lineage>
        <taxon>Bacteria</taxon>
        <taxon>Pseudomonadati</taxon>
        <taxon>Pseudomonadota</taxon>
        <taxon>Alphaproteobacteria</taxon>
        <taxon>Rhodospirillales</taxon>
        <taxon>Rhodospirillaceae</taxon>
        <taxon>Rhodospirillaceae incertae sedis</taxon>
        <taxon>Candidatus Scatocola</taxon>
    </lineage>
</organism>
<dbReference type="EMBL" id="DVNC01000047">
    <property type="protein sequence ID" value="HIU53771.1"/>
    <property type="molecule type" value="Genomic_DNA"/>
</dbReference>
<reference evidence="1" key="2">
    <citation type="journal article" date="2021" name="PeerJ">
        <title>Extensive microbial diversity within the chicken gut microbiome revealed by metagenomics and culture.</title>
        <authorList>
            <person name="Gilroy R."/>
            <person name="Ravi A."/>
            <person name="Getino M."/>
            <person name="Pursley I."/>
            <person name="Horton D.L."/>
            <person name="Alikhan N.F."/>
            <person name="Baker D."/>
            <person name="Gharbi K."/>
            <person name="Hall N."/>
            <person name="Watson M."/>
            <person name="Adriaenssens E.M."/>
            <person name="Foster-Nyarko E."/>
            <person name="Jarju S."/>
            <person name="Secka A."/>
            <person name="Antonio M."/>
            <person name="Oren A."/>
            <person name="Chaudhuri R.R."/>
            <person name="La Ragione R."/>
            <person name="Hildebrand F."/>
            <person name="Pallen M.J."/>
        </authorList>
    </citation>
    <scope>NUCLEOTIDE SEQUENCE</scope>
    <source>
        <strain evidence="1">ChiW3-316</strain>
    </source>
</reference>
<proteinExistence type="predicted"/>
<name>A0A9D1M554_9PROT</name>
<evidence type="ECO:0000313" key="2">
    <source>
        <dbReference type="Proteomes" id="UP000824107"/>
    </source>
</evidence>
<comment type="caution">
    <text evidence="1">The sequence shown here is derived from an EMBL/GenBank/DDBJ whole genome shotgun (WGS) entry which is preliminary data.</text>
</comment>
<evidence type="ECO:0000313" key="1">
    <source>
        <dbReference type="EMBL" id="HIU53771.1"/>
    </source>
</evidence>
<protein>
    <submittedName>
        <fullName evidence="1">Uncharacterized protein</fullName>
    </submittedName>
</protein>
<dbReference type="InterPro" id="IPR010982">
    <property type="entry name" value="Lambda_DNA-bd_dom_sf"/>
</dbReference>
<dbReference type="GO" id="GO:0003677">
    <property type="term" value="F:DNA binding"/>
    <property type="evidence" value="ECO:0007669"/>
    <property type="project" value="InterPro"/>
</dbReference>
<reference evidence="1" key="1">
    <citation type="submission" date="2020-10" db="EMBL/GenBank/DDBJ databases">
        <authorList>
            <person name="Gilroy R."/>
        </authorList>
    </citation>
    <scope>NUCLEOTIDE SEQUENCE</scope>
    <source>
        <strain evidence="1">ChiW3-316</strain>
    </source>
</reference>